<gene>
    <name evidence="2" type="ORF">SAMN02194393_01624</name>
</gene>
<dbReference type="Pfam" id="PF01636">
    <property type="entry name" value="APH"/>
    <property type="match status" value="1"/>
</dbReference>
<dbReference type="InterPro" id="IPR002575">
    <property type="entry name" value="Aminoglycoside_PTrfase"/>
</dbReference>
<dbReference type="OrthoDB" id="9771902at2"/>
<evidence type="ECO:0000259" key="1">
    <source>
        <dbReference type="Pfam" id="PF01636"/>
    </source>
</evidence>
<dbReference type="SUPFAM" id="SSF56112">
    <property type="entry name" value="Protein kinase-like (PK-like)"/>
    <property type="match status" value="1"/>
</dbReference>
<dbReference type="Gene3D" id="3.90.1200.10">
    <property type="match status" value="1"/>
</dbReference>
<dbReference type="NCBIfam" id="TIGR02906">
    <property type="entry name" value="spore_CotS"/>
    <property type="match status" value="1"/>
</dbReference>
<keyword evidence="3" id="KW-1185">Reference proteome</keyword>
<feature type="domain" description="Aminoglycoside phosphotransferase" evidence="1">
    <location>
        <begin position="88"/>
        <end position="242"/>
    </location>
</feature>
<dbReference type="RefSeq" id="WP_079490727.1">
    <property type="nucleotide sequence ID" value="NZ_FUZT01000003.1"/>
</dbReference>
<dbReference type="Gene3D" id="3.30.200.20">
    <property type="entry name" value="Phosphorylase Kinase, domain 1"/>
    <property type="match status" value="1"/>
</dbReference>
<evidence type="ECO:0000313" key="3">
    <source>
        <dbReference type="Proteomes" id="UP000190285"/>
    </source>
</evidence>
<organism evidence="2 3">
    <name type="scientific">Maledivibacter halophilus</name>
    <dbReference type="NCBI Taxonomy" id="36842"/>
    <lineage>
        <taxon>Bacteria</taxon>
        <taxon>Bacillati</taxon>
        <taxon>Bacillota</taxon>
        <taxon>Clostridia</taxon>
        <taxon>Peptostreptococcales</taxon>
        <taxon>Caminicellaceae</taxon>
        <taxon>Maledivibacter</taxon>
    </lineage>
</organism>
<dbReference type="InterPro" id="IPR011009">
    <property type="entry name" value="Kinase-like_dom_sf"/>
</dbReference>
<reference evidence="3" key="1">
    <citation type="submission" date="2017-02" db="EMBL/GenBank/DDBJ databases">
        <authorList>
            <person name="Varghese N."/>
            <person name="Submissions S."/>
        </authorList>
    </citation>
    <scope>NUCLEOTIDE SEQUENCE [LARGE SCALE GENOMIC DNA]</scope>
    <source>
        <strain evidence="3">M1</strain>
    </source>
</reference>
<dbReference type="GO" id="GO:0042601">
    <property type="term" value="C:endospore-forming forespore"/>
    <property type="evidence" value="ECO:0007669"/>
    <property type="project" value="TreeGrafter"/>
</dbReference>
<name>A0A1T5K5E5_9FIRM</name>
<dbReference type="PANTHER" id="PTHR39179">
    <property type="entry name" value="SPORE COAT PROTEIN I"/>
    <property type="match status" value="1"/>
</dbReference>
<dbReference type="Proteomes" id="UP000190285">
    <property type="component" value="Unassembled WGS sequence"/>
</dbReference>
<evidence type="ECO:0000313" key="2">
    <source>
        <dbReference type="EMBL" id="SKC58755.1"/>
    </source>
</evidence>
<accession>A0A1T5K5E5</accession>
<dbReference type="InterPro" id="IPR014255">
    <property type="entry name" value="Spore_coat_CotS"/>
</dbReference>
<dbReference type="EMBL" id="FUZT01000003">
    <property type="protein sequence ID" value="SKC58755.1"/>
    <property type="molecule type" value="Genomic_DNA"/>
</dbReference>
<dbReference type="PANTHER" id="PTHR39179:SF1">
    <property type="entry name" value="SPORE COAT PROTEIN I"/>
    <property type="match status" value="1"/>
</dbReference>
<proteinExistence type="predicted"/>
<protein>
    <submittedName>
        <fullName evidence="2">Spore coat protein, CotS family</fullName>
    </submittedName>
</protein>
<keyword evidence="2" id="KW-0167">Capsid protein</keyword>
<dbReference type="AlphaFoldDB" id="A0A1T5K5E5"/>
<dbReference type="STRING" id="36842.SAMN02194393_01624"/>
<dbReference type="InterPro" id="IPR047175">
    <property type="entry name" value="CotS-like"/>
</dbReference>
<sequence length="331" mass="39979">MRDKINEIVNKFDCRLIRSIPINKNQVVHTDKGIFYLKKINYSITQVLFIHDVKENLVRKGFKNLDRYMVFNKRPYIQYHKNYYVMTRWVKGEKCNYNDVDELKQAAACLAKFHELTRGIISFASGELESDIGKLQKVYLDRCEDFLYIKSLIKMRDVKSNIDNLLLNNIDLLYDMGIESVKMLQKNGYFDLCRKEAAVRALCHGEYNYKNIILDENREFNIIKFDNCRFGLRCYDIACLIVSALDKLNWDFQKALIILEEYNSVRKLWEIEYKIIFSFIQFPQDIWEIATRYYYDEYDLFKDKYYKLLKSKIEKLPYKINFLYKYKEKFI</sequence>
<keyword evidence="2" id="KW-0946">Virion</keyword>